<comment type="caution">
    <text evidence="2">The sequence shown here is derived from an EMBL/GenBank/DDBJ whole genome shotgun (WGS) entry which is preliminary data.</text>
</comment>
<gene>
    <name evidence="2" type="ORF">PGT21_050079</name>
</gene>
<sequence length="1329" mass="148538">MRVKYVTCTCVELGCAKQTHLDEGVETPGFRMSQSAYANHQEKLLQKSRETGLQNVLEGARPTSTESQSAETSNERCRQTILEPKEIQVDTSMAEVSPSQDAVISSAPHQSSSSTCVTVPIHSVSVPAFDFCETRALIVMLQAAEFSLVERLSEDAVNRFLRMEIAKLALNAPNDPNHLKTAQDIPRTIGTVLIRLGLSQEIIHATCCPSCFSIYPPPIRPTAHAIHAKKPFEPPSVTHCTSKFYTTSKRYVQSLNGESPSCGAALFKSPPPNGDYPYTPVKTFSYRTLADWIACKICYNNFEDLLDSSLFRSDKSSPTSMTDVWDGSVWKTFPDSTVPPRPYTSISGNLVFSLFVDWFNPFRGKHQAPVSVGAIVLVCLNLPPSQRYREENLFLFGIIPGPSEPSVFQINGILRPLVEELQQFWKGVWFDRSFRHPRGRLLKAVIFPLIADLPALRKTAGFTAHSAKNFCSYCLLTSEDINLIDPKQFQARDHESHMAQSTEWNQATTHAEKETVSDKQGVRYSALNNLPYWRPIEFCGIELMHSFILGNLKDHAHSFLGLLEAGVVVKKTYKRRHNLQLSDRNTHPFDLLVQSKANDAPNGKRKQPDEDVRQPSPTKINPPSTRSTRKRTAQKRNQASKTNYERSGSCVSQSPIPVSPNSQDIEVSPAPRRKINLPLKSRTRNRKISMEKQGSQTAIAKASSHVSRSAEKQPVLLPNQKNALGFAPSWRIKPKPLRMPNPSDSPGKFVNEAQGTSHQHKKHKKLASAPHSYTLRPRPSQDRHLKTEKHAPSDKKRQLDDPVCDTQSSPDARPSKISKNDYSNKDDPTTETLEETSRQTRYYLRLQSTRNCQNIASGSKDSFSRSNSSNGSHKCTSTSSSTNYSSSNHISDKSDQNSSSSNAESEHTDDGTICSTDTVKASKTTKRIEKAQMKTELKALSLLDPKILPAELEAVHKCISTTRVPSWMTRVKKTVGTPGNNSLKAAEWLILYSVYFTLTLIPIWKLDSENPHREALLSSTVDLISMTNFLTSRNVQTTELDWYSNTMINYRTTLSNGWKDQAQSKPNLHISQHYPEHIIRLGPPASTASWAHERLNGILGRISTNNRLENLNKTIAEKWNIKSRLISLLKQSLQLSKKIPASIRSCLKIHDNGADTSNKRPKLQNLAQPLFDQWVAIVHTGKDSILPNFVILPEVQFHDSAVFQRKSYSCKEKHLGNSTIQFNHQNVIQFGCIDTIFTSSQCPNQSFLVVSSFEELDENDTISDSYRMHPHLNCKLVYSSLGSSRVIADSMVVSHAALLTNPRGTFNIPRETCSVVGLASAEIADNAAT</sequence>
<evidence type="ECO:0000313" key="2">
    <source>
        <dbReference type="EMBL" id="KAA1083145.1"/>
    </source>
</evidence>
<feature type="region of interest" description="Disordered" evidence="1">
    <location>
        <begin position="688"/>
        <end position="838"/>
    </location>
</feature>
<feature type="region of interest" description="Disordered" evidence="1">
    <location>
        <begin position="856"/>
        <end position="915"/>
    </location>
</feature>
<organism evidence="2 3">
    <name type="scientific">Puccinia graminis f. sp. tritici</name>
    <dbReference type="NCBI Taxonomy" id="56615"/>
    <lineage>
        <taxon>Eukaryota</taxon>
        <taxon>Fungi</taxon>
        <taxon>Dikarya</taxon>
        <taxon>Basidiomycota</taxon>
        <taxon>Pucciniomycotina</taxon>
        <taxon>Pucciniomycetes</taxon>
        <taxon>Pucciniales</taxon>
        <taxon>Pucciniaceae</taxon>
        <taxon>Puccinia</taxon>
    </lineage>
</organism>
<evidence type="ECO:0000313" key="3">
    <source>
        <dbReference type="Proteomes" id="UP000324748"/>
    </source>
</evidence>
<feature type="compositionally biased region" description="Low complexity" evidence="1">
    <location>
        <begin position="857"/>
        <end position="888"/>
    </location>
</feature>
<dbReference type="PANTHER" id="PTHR46579:SF1">
    <property type="entry name" value="F5_8 TYPE C DOMAIN-CONTAINING PROTEIN"/>
    <property type="match status" value="1"/>
</dbReference>
<dbReference type="PANTHER" id="PTHR46579">
    <property type="entry name" value="F5/8 TYPE C DOMAIN-CONTAINING PROTEIN-RELATED"/>
    <property type="match status" value="1"/>
</dbReference>
<dbReference type="InterPro" id="IPR004242">
    <property type="entry name" value="Transposase_21"/>
</dbReference>
<feature type="region of interest" description="Disordered" evidence="1">
    <location>
        <begin position="596"/>
        <end position="674"/>
    </location>
</feature>
<dbReference type="OrthoDB" id="2507659at2759"/>
<accession>A0A5B0N1M3</accession>
<reference evidence="2 3" key="1">
    <citation type="submission" date="2019-05" db="EMBL/GenBank/DDBJ databases">
        <title>Emergence of the Ug99 lineage of the wheat stem rust pathogen through somatic hybridization.</title>
        <authorList>
            <person name="Li F."/>
            <person name="Upadhyaya N.M."/>
            <person name="Sperschneider J."/>
            <person name="Matny O."/>
            <person name="Nguyen-Phuc H."/>
            <person name="Mago R."/>
            <person name="Raley C."/>
            <person name="Miller M.E."/>
            <person name="Silverstein K.A.T."/>
            <person name="Henningsen E."/>
            <person name="Hirsch C.D."/>
            <person name="Visser B."/>
            <person name="Pretorius Z.A."/>
            <person name="Steffenson B.J."/>
            <person name="Schwessinger B."/>
            <person name="Dodds P.N."/>
            <person name="Figueroa M."/>
        </authorList>
    </citation>
    <scope>NUCLEOTIDE SEQUENCE [LARGE SCALE GENOMIC DNA]</scope>
    <source>
        <strain evidence="2">21-0</strain>
    </source>
</reference>
<feature type="compositionally biased region" description="Polar residues" evidence="1">
    <location>
        <begin position="615"/>
        <end position="626"/>
    </location>
</feature>
<name>A0A5B0N1M3_PUCGR</name>
<keyword evidence="3" id="KW-1185">Reference proteome</keyword>
<dbReference type="EMBL" id="VSWC01000119">
    <property type="protein sequence ID" value="KAA1083145.1"/>
    <property type="molecule type" value="Genomic_DNA"/>
</dbReference>
<dbReference type="Pfam" id="PF02992">
    <property type="entry name" value="Transposase_21"/>
    <property type="match status" value="1"/>
</dbReference>
<evidence type="ECO:0000256" key="1">
    <source>
        <dbReference type="SAM" id="MobiDB-lite"/>
    </source>
</evidence>
<feature type="compositionally biased region" description="Polar residues" evidence="1">
    <location>
        <begin position="635"/>
        <end position="665"/>
    </location>
</feature>
<feature type="compositionally biased region" description="Basic and acidic residues" evidence="1">
    <location>
        <begin position="818"/>
        <end position="828"/>
    </location>
</feature>
<dbReference type="Proteomes" id="UP000324748">
    <property type="component" value="Unassembled WGS sequence"/>
</dbReference>
<proteinExistence type="predicted"/>
<feature type="compositionally biased region" description="Basic and acidic residues" evidence="1">
    <location>
        <begin position="779"/>
        <end position="800"/>
    </location>
</feature>
<protein>
    <submittedName>
        <fullName evidence="2">Uncharacterized protein</fullName>
    </submittedName>
</protein>